<dbReference type="InParanoid" id="A2F4E1"/>
<feature type="region of interest" description="Disordered" evidence="1">
    <location>
        <begin position="451"/>
        <end position="479"/>
    </location>
</feature>
<dbReference type="EMBL" id="DS113609">
    <property type="protein sequence ID" value="EAY00206.1"/>
    <property type="molecule type" value="Genomic_DNA"/>
</dbReference>
<protein>
    <recommendedName>
        <fullName evidence="4">WH2 domain-containing protein</fullName>
    </recommendedName>
</protein>
<feature type="compositionally biased region" description="Basic residues" evidence="1">
    <location>
        <begin position="237"/>
        <end position="246"/>
    </location>
</feature>
<evidence type="ECO:0008006" key="4">
    <source>
        <dbReference type="Google" id="ProtNLM"/>
    </source>
</evidence>
<feature type="compositionally biased region" description="Acidic residues" evidence="1">
    <location>
        <begin position="462"/>
        <end position="479"/>
    </location>
</feature>
<sequence>MLDGMQDIINKGVTAQIKFLNIFAMNLFKEVLNDINKIKEKTYNLSEKIRLIKESNTQYLNFFYEQDGTFFFDRRVEKPYYPRIEYTRQDFPGQSIQNIATMMEFPKQVLNFDNFAGIGRVKDPDEIMKRISDPSILLNQYADELREELNVMGDNKGEAKPAKSANARRNTLFTQKESDAIISVYAGHIRSQDRVLVAPPKPGTEDWRGWVKNYVVRYKADEEATGIPIEDTANHERKPRAPKKPRPAYIPKPKPVHVATLQPQRPEEPKAASRSSINISTYTNVYSNEAESNPTKDKKHKDKDKDKHKKDKDKKKKHTSEDRKKRKEEKKARKEERKRGKTMKESKDSKDSRRFSFDAAPPPPAAAAPPPPPPPPPPAGLPPPPKTGGGGPIAPKPKAAPPPPPKPAAPDYLSLIKQGYWTLKKVNVNKEEEKKKPEIDPKSANVAELLLMEMQRRREDVQESESNDEDEQTDSESDW</sequence>
<organism evidence="2 3">
    <name type="scientific">Trichomonas vaginalis (strain ATCC PRA-98 / G3)</name>
    <dbReference type="NCBI Taxonomy" id="412133"/>
    <lineage>
        <taxon>Eukaryota</taxon>
        <taxon>Metamonada</taxon>
        <taxon>Parabasalia</taxon>
        <taxon>Trichomonadida</taxon>
        <taxon>Trichomonadidae</taxon>
        <taxon>Trichomonas</taxon>
    </lineage>
</organism>
<proteinExistence type="predicted"/>
<feature type="compositionally biased region" description="Polar residues" evidence="1">
    <location>
        <begin position="273"/>
        <end position="293"/>
    </location>
</feature>
<feature type="compositionally biased region" description="Pro residues" evidence="1">
    <location>
        <begin position="360"/>
        <end position="386"/>
    </location>
</feature>
<reference evidence="2" key="2">
    <citation type="journal article" date="2007" name="Science">
        <title>Draft genome sequence of the sexually transmitted pathogen Trichomonas vaginalis.</title>
        <authorList>
            <person name="Carlton J.M."/>
            <person name="Hirt R.P."/>
            <person name="Silva J.C."/>
            <person name="Delcher A.L."/>
            <person name="Schatz M."/>
            <person name="Zhao Q."/>
            <person name="Wortman J.R."/>
            <person name="Bidwell S.L."/>
            <person name="Alsmark U.C.M."/>
            <person name="Besteiro S."/>
            <person name="Sicheritz-Ponten T."/>
            <person name="Noel C.J."/>
            <person name="Dacks J.B."/>
            <person name="Foster P.G."/>
            <person name="Simillion C."/>
            <person name="Van de Peer Y."/>
            <person name="Miranda-Saavedra D."/>
            <person name="Barton G.J."/>
            <person name="Westrop G.D."/>
            <person name="Mueller S."/>
            <person name="Dessi D."/>
            <person name="Fiori P.L."/>
            <person name="Ren Q."/>
            <person name="Paulsen I."/>
            <person name="Zhang H."/>
            <person name="Bastida-Corcuera F.D."/>
            <person name="Simoes-Barbosa A."/>
            <person name="Brown M.T."/>
            <person name="Hayes R.D."/>
            <person name="Mukherjee M."/>
            <person name="Okumura C.Y."/>
            <person name="Schneider R."/>
            <person name="Smith A.J."/>
            <person name="Vanacova S."/>
            <person name="Villalvazo M."/>
            <person name="Haas B.J."/>
            <person name="Pertea M."/>
            <person name="Feldblyum T.V."/>
            <person name="Utterback T.R."/>
            <person name="Shu C.L."/>
            <person name="Osoegawa K."/>
            <person name="de Jong P.J."/>
            <person name="Hrdy I."/>
            <person name="Horvathova L."/>
            <person name="Zubacova Z."/>
            <person name="Dolezal P."/>
            <person name="Malik S.B."/>
            <person name="Logsdon J.M. Jr."/>
            <person name="Henze K."/>
            <person name="Gupta A."/>
            <person name="Wang C.C."/>
            <person name="Dunne R.L."/>
            <person name="Upcroft J.A."/>
            <person name="Upcroft P."/>
            <person name="White O."/>
            <person name="Salzberg S.L."/>
            <person name="Tang P."/>
            <person name="Chiu C.-H."/>
            <person name="Lee Y.-S."/>
            <person name="Embley T.M."/>
            <person name="Coombs G.H."/>
            <person name="Mottram J.C."/>
            <person name="Tachezy J."/>
            <person name="Fraser-Liggett C.M."/>
            <person name="Johnson P.J."/>
        </authorList>
    </citation>
    <scope>NUCLEOTIDE SEQUENCE [LARGE SCALE GENOMIC DNA]</scope>
    <source>
        <strain evidence="2">G3</strain>
    </source>
</reference>
<feature type="compositionally biased region" description="Pro residues" evidence="1">
    <location>
        <begin position="394"/>
        <end position="408"/>
    </location>
</feature>
<feature type="region of interest" description="Disordered" evidence="1">
    <location>
        <begin position="227"/>
        <end position="413"/>
    </location>
</feature>
<dbReference type="Proteomes" id="UP000001542">
    <property type="component" value="Unassembled WGS sequence"/>
</dbReference>
<dbReference type="VEuPathDB" id="TrichDB:TVAG_257600"/>
<accession>A2F4E1</accession>
<keyword evidence="3" id="KW-1185">Reference proteome</keyword>
<dbReference type="RefSeq" id="XP_001313135.1">
    <property type="nucleotide sequence ID" value="XM_001313134.1"/>
</dbReference>
<dbReference type="AlphaFoldDB" id="A2F4E1"/>
<dbReference type="VEuPathDB" id="TrichDB:TVAGG3_1031550"/>
<dbReference type="KEGG" id="tva:4758022"/>
<evidence type="ECO:0000313" key="3">
    <source>
        <dbReference type="Proteomes" id="UP000001542"/>
    </source>
</evidence>
<evidence type="ECO:0000313" key="2">
    <source>
        <dbReference type="EMBL" id="EAY00206.1"/>
    </source>
</evidence>
<reference evidence="2" key="1">
    <citation type="submission" date="2006-10" db="EMBL/GenBank/DDBJ databases">
        <authorList>
            <person name="Amadeo P."/>
            <person name="Zhao Q."/>
            <person name="Wortman J."/>
            <person name="Fraser-Liggett C."/>
            <person name="Carlton J."/>
        </authorList>
    </citation>
    <scope>NUCLEOTIDE SEQUENCE</scope>
    <source>
        <strain evidence="2">G3</strain>
    </source>
</reference>
<name>A2F4E1_TRIV3</name>
<dbReference type="STRING" id="5722.A2F4E1"/>
<gene>
    <name evidence="2" type="ORF">TVAG_257600</name>
</gene>
<feature type="compositionally biased region" description="Basic and acidic residues" evidence="1">
    <location>
        <begin position="319"/>
        <end position="356"/>
    </location>
</feature>
<feature type="compositionally biased region" description="Basic residues" evidence="1">
    <location>
        <begin position="297"/>
        <end position="318"/>
    </location>
</feature>
<evidence type="ECO:0000256" key="1">
    <source>
        <dbReference type="SAM" id="MobiDB-lite"/>
    </source>
</evidence>